<evidence type="ECO:0000313" key="2">
    <source>
        <dbReference type="EMBL" id="ASR75562.1"/>
    </source>
</evidence>
<dbReference type="EMBL" id="MF155946">
    <property type="protein sequence ID" value="ASR75562.1"/>
    <property type="molecule type" value="Genomic_DNA"/>
</dbReference>
<organism evidence="2 3">
    <name type="scientific">Streptomyces phage Mildred21</name>
    <dbReference type="NCBI Taxonomy" id="2023959"/>
    <lineage>
        <taxon>Viruses</taxon>
        <taxon>Duplodnaviria</taxon>
        <taxon>Heunggongvirae</taxon>
        <taxon>Uroviricota</taxon>
        <taxon>Caudoviricetes</taxon>
        <taxon>Stanwilliamsviridae</taxon>
        <taxon>Boydwoodruffvirinae</taxon>
        <taxon>Samistivirus</taxon>
        <taxon>Samistivirus mildred21</taxon>
    </lineage>
</organism>
<feature type="region of interest" description="Disordered" evidence="1">
    <location>
        <begin position="25"/>
        <end position="44"/>
    </location>
</feature>
<name>A0A222YUB1_9CAUD</name>
<evidence type="ECO:0000256" key="1">
    <source>
        <dbReference type="SAM" id="MobiDB-lite"/>
    </source>
</evidence>
<reference evidence="2 3" key="1">
    <citation type="submission" date="2017-05" db="EMBL/GenBank/DDBJ databases">
        <authorList>
            <person name="Chapman J."/>
            <person name="Chang C."/>
            <person name="Suresh T."/>
            <person name="Shishido T.C."/>
            <person name="Bindert I."/>
            <person name="Shaffer C.D."/>
            <person name="Weston-Hafer K.A."/>
            <person name="Russell D.A."/>
            <person name="Pope W.H."/>
            <person name="Jacobs-Sera D."/>
            <person name="Hendrix R.W."/>
            <person name="Hatfull G.F."/>
        </authorList>
    </citation>
    <scope>NUCLEOTIDE SEQUENCE [LARGE SCALE GENOMIC DNA]</scope>
</reference>
<evidence type="ECO:0000313" key="3">
    <source>
        <dbReference type="Proteomes" id="UP000223009"/>
    </source>
</evidence>
<protein>
    <submittedName>
        <fullName evidence="2">Uncharacterized protein</fullName>
    </submittedName>
</protein>
<dbReference type="Proteomes" id="UP000223009">
    <property type="component" value="Segment"/>
</dbReference>
<sequence length="100" mass="11764">MATGKERGFKDWKGSKEFRRSARNYTESDAIKGHPKRKNTKKWCKGKEGRKHKLALFNKYTWRHGYKCLACGKEILGRIKSENRDDYDFVLSKDEWGYGG</sequence>
<accession>A0A222YUB1</accession>
<feature type="compositionally biased region" description="Basic residues" evidence="1">
    <location>
        <begin position="33"/>
        <end position="44"/>
    </location>
</feature>
<dbReference type="OrthoDB" id="16670at10239"/>
<proteinExistence type="predicted"/>
<keyword evidence="3" id="KW-1185">Reference proteome</keyword>
<gene>
    <name evidence="2" type="ORF">SEA_MILDRED21_200</name>
</gene>